<accession>A0A8C3YDN2</accession>
<dbReference type="Ensembl" id="ENSCWAT00000005114.1">
    <property type="protein sequence ID" value="ENSCWAP00000004720.1"/>
    <property type="gene ID" value="ENSCWAG00000003643.1"/>
</dbReference>
<feature type="region of interest" description="Disordered" evidence="1">
    <location>
        <begin position="79"/>
        <end position="116"/>
    </location>
</feature>
<evidence type="ECO:0000256" key="1">
    <source>
        <dbReference type="SAM" id="MobiDB-lite"/>
    </source>
</evidence>
<dbReference type="Proteomes" id="UP000694540">
    <property type="component" value="Unplaced"/>
</dbReference>
<evidence type="ECO:0000313" key="3">
    <source>
        <dbReference type="Ensembl" id="ENSCWAP00000004720.1"/>
    </source>
</evidence>
<dbReference type="GeneTree" id="ENSGT00940000155046"/>
<keyword evidence="4" id="KW-1185">Reference proteome</keyword>
<feature type="chain" id="PRO_5034383005" evidence="2">
    <location>
        <begin position="22"/>
        <end position="116"/>
    </location>
</feature>
<organism evidence="3 4">
    <name type="scientific">Catagonus wagneri</name>
    <name type="common">Chacoan peccary</name>
    <dbReference type="NCBI Taxonomy" id="51154"/>
    <lineage>
        <taxon>Eukaryota</taxon>
        <taxon>Metazoa</taxon>
        <taxon>Chordata</taxon>
        <taxon>Craniata</taxon>
        <taxon>Vertebrata</taxon>
        <taxon>Euteleostomi</taxon>
        <taxon>Mammalia</taxon>
        <taxon>Eutheria</taxon>
        <taxon>Laurasiatheria</taxon>
        <taxon>Artiodactyla</taxon>
        <taxon>Suina</taxon>
        <taxon>Tayassuidae</taxon>
        <taxon>Catagonus</taxon>
    </lineage>
</organism>
<keyword evidence="2" id="KW-0732">Signal</keyword>
<reference evidence="3" key="1">
    <citation type="submission" date="2025-08" db="UniProtKB">
        <authorList>
            <consortium name="Ensembl"/>
        </authorList>
    </citation>
    <scope>IDENTIFICATION</scope>
</reference>
<dbReference type="AlphaFoldDB" id="A0A8C3YDN2"/>
<feature type="signal peptide" evidence="2">
    <location>
        <begin position="1"/>
        <end position="21"/>
    </location>
</feature>
<proteinExistence type="predicted"/>
<sequence>MVGHLASDFAFLSPLALEAMAEPGWVDPWTWLSSLGPPGESGNGLGVGPGAKLWGEFPLWMAYCTSQVRVGLVPQGARVGNNSEGASPEPCAAPTGAAHGPSMVLQPSPEGQTMIR</sequence>
<protein>
    <submittedName>
        <fullName evidence="3">Uncharacterized protein</fullName>
    </submittedName>
</protein>
<evidence type="ECO:0000256" key="2">
    <source>
        <dbReference type="SAM" id="SignalP"/>
    </source>
</evidence>
<name>A0A8C3YDN2_9CETA</name>
<reference evidence="3" key="2">
    <citation type="submission" date="2025-09" db="UniProtKB">
        <authorList>
            <consortium name="Ensembl"/>
        </authorList>
    </citation>
    <scope>IDENTIFICATION</scope>
</reference>
<evidence type="ECO:0000313" key="4">
    <source>
        <dbReference type="Proteomes" id="UP000694540"/>
    </source>
</evidence>